<reference evidence="2 3" key="1">
    <citation type="submission" date="2024-04" db="EMBL/GenBank/DDBJ databases">
        <title>Albibacterium profundi sp. nov., isolated from sediment of the Challenger Deep of Mariana Trench.</title>
        <authorList>
            <person name="Wang Y."/>
        </authorList>
    </citation>
    <scope>NUCLEOTIDE SEQUENCE [LARGE SCALE GENOMIC DNA]</scope>
    <source>
        <strain evidence="2 3">RHL897</strain>
    </source>
</reference>
<protein>
    <recommendedName>
        <fullName evidence="4">Membrane or secreted protein</fullName>
    </recommendedName>
</protein>
<gene>
    <name evidence="2" type="ORF">WKR92_09085</name>
</gene>
<dbReference type="RefSeq" id="WP_375557515.1">
    <property type="nucleotide sequence ID" value="NZ_JBBVGT010000002.1"/>
</dbReference>
<feature type="chain" id="PRO_5046240248" description="Membrane or secreted protein" evidence="1">
    <location>
        <begin position="26"/>
        <end position="239"/>
    </location>
</feature>
<accession>A0ABV5CEK6</accession>
<dbReference type="EMBL" id="JBBVGT010000002">
    <property type="protein sequence ID" value="MFB5945986.1"/>
    <property type="molecule type" value="Genomic_DNA"/>
</dbReference>
<feature type="signal peptide" evidence="1">
    <location>
        <begin position="1"/>
        <end position="25"/>
    </location>
</feature>
<evidence type="ECO:0000313" key="2">
    <source>
        <dbReference type="EMBL" id="MFB5945986.1"/>
    </source>
</evidence>
<comment type="caution">
    <text evidence="2">The sequence shown here is derived from an EMBL/GenBank/DDBJ whole genome shotgun (WGS) entry which is preliminary data.</text>
</comment>
<dbReference type="Gene3D" id="2.40.128.490">
    <property type="entry name" value="Uncharacterised protein PF14869, DUF4488"/>
    <property type="match status" value="1"/>
</dbReference>
<name>A0ABV5CEK6_9SPHI</name>
<proteinExistence type="predicted"/>
<organism evidence="2 3">
    <name type="scientific">Albibacterium profundi</name>
    <dbReference type="NCBI Taxonomy" id="3134906"/>
    <lineage>
        <taxon>Bacteria</taxon>
        <taxon>Pseudomonadati</taxon>
        <taxon>Bacteroidota</taxon>
        <taxon>Sphingobacteriia</taxon>
        <taxon>Sphingobacteriales</taxon>
        <taxon>Sphingobacteriaceae</taxon>
        <taxon>Albibacterium</taxon>
    </lineage>
</organism>
<evidence type="ECO:0008006" key="4">
    <source>
        <dbReference type="Google" id="ProtNLM"/>
    </source>
</evidence>
<dbReference type="Proteomes" id="UP001580928">
    <property type="component" value="Unassembled WGS sequence"/>
</dbReference>
<evidence type="ECO:0000313" key="3">
    <source>
        <dbReference type="Proteomes" id="UP001580928"/>
    </source>
</evidence>
<sequence>MKKYINNLGGTLTALLVFFSLGVHGQSAKDIAGAWKMNDGDKTSVLVFQDNYFTESIFKSDQYIKSYGGPYSVSGDQMEVDLEFDSERSDRVGSKLTANVAIDGDQLTITQDGTTQTWTKSDAGDAPLAGVWHITERMQGGELVPIHQSGTRKTLKVLTGNRFQWFAIDPGTKQFSGTGGGTYTFENGTYTENIEFFSRDNSRVGASLSFDGELKDGKWHHSGLSSKGDEIYEVWSRVE</sequence>
<keyword evidence="3" id="KW-1185">Reference proteome</keyword>
<keyword evidence="1" id="KW-0732">Signal</keyword>
<evidence type="ECO:0000256" key="1">
    <source>
        <dbReference type="SAM" id="SignalP"/>
    </source>
</evidence>